<dbReference type="GO" id="GO:0006310">
    <property type="term" value="P:DNA recombination"/>
    <property type="evidence" value="ECO:0007669"/>
    <property type="project" value="UniProtKB-UniRule"/>
</dbReference>
<dbReference type="Gene3D" id="1.10.3260.10">
    <property type="entry name" value="DNA ligase, ATP-dependent, N-terminal domain"/>
    <property type="match status" value="1"/>
</dbReference>
<keyword evidence="4 14" id="KW-0132">Cell division</keyword>
<dbReference type="PANTHER" id="PTHR45674">
    <property type="entry name" value="DNA LIGASE 1/3 FAMILY MEMBER"/>
    <property type="match status" value="1"/>
</dbReference>
<dbReference type="InterPro" id="IPR012309">
    <property type="entry name" value="DNA_ligase_ATP-dep_C"/>
</dbReference>
<dbReference type="CDD" id="cd07972">
    <property type="entry name" value="OBF_DNA_ligase_Arch_LigB"/>
    <property type="match status" value="1"/>
</dbReference>
<evidence type="ECO:0000256" key="1">
    <source>
        <dbReference type="ARBA" id="ARBA00007572"/>
    </source>
</evidence>
<dbReference type="PANTHER" id="PTHR45674:SF7">
    <property type="entry name" value="DNA LIGASE"/>
    <property type="match status" value="1"/>
</dbReference>
<evidence type="ECO:0000256" key="10">
    <source>
        <dbReference type="ARBA" id="ARBA00022842"/>
    </source>
</evidence>
<dbReference type="Proteomes" id="UP000011650">
    <property type="component" value="Unassembled WGS sequence"/>
</dbReference>
<comment type="similarity">
    <text evidence="1 14 15">Belongs to the ATP-dependent DNA ligase family.</text>
</comment>
<dbReference type="GO" id="GO:0006281">
    <property type="term" value="P:DNA repair"/>
    <property type="evidence" value="ECO:0007669"/>
    <property type="project" value="UniProtKB-UniRule"/>
</dbReference>
<dbReference type="HAMAP" id="MF_00407">
    <property type="entry name" value="DNA_ligase"/>
    <property type="match status" value="1"/>
</dbReference>
<evidence type="ECO:0000313" key="19">
    <source>
        <dbReference type="Proteomes" id="UP000011650"/>
    </source>
</evidence>
<evidence type="ECO:0000256" key="12">
    <source>
        <dbReference type="ARBA" id="ARBA00023204"/>
    </source>
</evidence>
<feature type="binding site" evidence="14">
    <location>
        <position position="545"/>
    </location>
    <ligand>
        <name>ATP</name>
        <dbReference type="ChEBI" id="CHEBI:30616"/>
    </ligand>
</feature>
<comment type="function">
    <text evidence="14">DNA ligase that seals nicks in double-stranded DNA during DNA replication, DNA recombination and DNA repair.</text>
</comment>
<keyword evidence="6 14" id="KW-0479">Metal-binding</keyword>
<dbReference type="GO" id="GO:0005524">
    <property type="term" value="F:ATP binding"/>
    <property type="evidence" value="ECO:0007669"/>
    <property type="project" value="UniProtKB-UniRule"/>
</dbReference>
<evidence type="ECO:0000256" key="4">
    <source>
        <dbReference type="ARBA" id="ARBA00022618"/>
    </source>
</evidence>
<feature type="binding site" evidence="14">
    <location>
        <position position="539"/>
    </location>
    <ligand>
        <name>ATP</name>
        <dbReference type="ChEBI" id="CHEBI:30616"/>
    </ligand>
</feature>
<dbReference type="STRING" id="1227482.C469_04785"/>
<feature type="binding site" evidence="14">
    <location>
        <position position="375"/>
    </location>
    <ligand>
        <name>ATP</name>
        <dbReference type="ChEBI" id="CHEBI:30616"/>
    </ligand>
</feature>
<keyword evidence="13 14" id="KW-0131">Cell cycle</keyword>
<dbReference type="NCBIfam" id="NF041331">
    <property type="entry name" value="LigA_Halo"/>
    <property type="match status" value="1"/>
</dbReference>
<evidence type="ECO:0000256" key="6">
    <source>
        <dbReference type="ARBA" id="ARBA00022723"/>
    </source>
</evidence>
<dbReference type="InterPro" id="IPR012308">
    <property type="entry name" value="DNA_ligase_ATP-dep_N"/>
</dbReference>
<keyword evidence="12 14" id="KW-0234">DNA repair</keyword>
<feature type="domain" description="ATP-dependent DNA ligase family profile" evidence="17">
    <location>
        <begin position="456"/>
        <end position="580"/>
    </location>
</feature>
<evidence type="ECO:0000256" key="16">
    <source>
        <dbReference type="SAM" id="MobiDB-lite"/>
    </source>
</evidence>
<proteinExistence type="inferred from homology"/>
<keyword evidence="11 14" id="KW-0233">DNA recombination</keyword>
<dbReference type="SUPFAM" id="SSF56091">
    <property type="entry name" value="DNA ligase/mRNA capping enzyme, catalytic domain"/>
    <property type="match status" value="1"/>
</dbReference>
<evidence type="ECO:0000256" key="7">
    <source>
        <dbReference type="ARBA" id="ARBA00022741"/>
    </source>
</evidence>
<dbReference type="SUPFAM" id="SSF50249">
    <property type="entry name" value="Nucleic acid-binding proteins"/>
    <property type="match status" value="1"/>
</dbReference>
<dbReference type="PROSITE" id="PS50160">
    <property type="entry name" value="DNA_LIGASE_A3"/>
    <property type="match status" value="1"/>
</dbReference>
<dbReference type="InterPro" id="IPR036599">
    <property type="entry name" value="DNA_ligase_N_sf"/>
</dbReference>
<keyword evidence="8 14" id="KW-0227">DNA damage</keyword>
<dbReference type="GO" id="GO:0003910">
    <property type="term" value="F:DNA ligase (ATP) activity"/>
    <property type="evidence" value="ECO:0007669"/>
    <property type="project" value="UniProtKB-UniRule"/>
</dbReference>
<name>M0NY06_9EURY</name>
<dbReference type="AlphaFoldDB" id="M0NY06"/>
<keyword evidence="7 14" id="KW-0547">Nucleotide-binding</keyword>
<feature type="active site" description="N6-AMP-lysine intermediate" evidence="14">
    <location>
        <position position="370"/>
    </location>
</feature>
<dbReference type="PATRIC" id="fig|1227482.3.peg.962"/>
<evidence type="ECO:0000256" key="13">
    <source>
        <dbReference type="ARBA" id="ARBA00023306"/>
    </source>
</evidence>
<dbReference type="CDD" id="cd07901">
    <property type="entry name" value="Adenylation_DNA_ligase_Arch_LigB"/>
    <property type="match status" value="1"/>
</dbReference>
<evidence type="ECO:0000256" key="2">
    <source>
        <dbReference type="ARBA" id="ARBA00013308"/>
    </source>
</evidence>
<keyword evidence="19" id="KW-1185">Reference proteome</keyword>
<dbReference type="GO" id="GO:0006273">
    <property type="term" value="P:lagging strand elongation"/>
    <property type="evidence" value="ECO:0007669"/>
    <property type="project" value="TreeGrafter"/>
</dbReference>
<keyword evidence="10 14" id="KW-0460">Magnesium</keyword>
<dbReference type="InterPro" id="IPR016059">
    <property type="entry name" value="DNA_ligase_ATP-dep_CS"/>
</dbReference>
<sequence length="678" mass="71787">MVVEGAVAERLLDDFRLLLGAGVELVGVDRERLADPVGEGGLGAHGTVDDPGRQKGLRPTGGVGAVGTRPVRPETDPYRGAFAERSRTPRMEFAAFAERAERLAAEPADIETTRLVADLLAAAGGRGKSDDLATVTRFLLGRVFPAHDTRTLDVGPALCREAIARAAGPNVGAADVEERLAEAGEIGAVAAGFDFGGQRGLAAFGEGRDRLTVAAVDAALRELAADAGDGSESRKRDALFGLFNRCEPAEAKLLARLVLGEMRLGVGEGTVRDAIAEAFLAEASADDGKEGNDGDDPTLRARDEAAAAVERALQVTNDYGRVAVLARDEGLAGLRAEGLAVGRPVQAMLAQAGTATDAVEAFGEVAVETKFDGARVQVHYVPESAAEGGEGLGPRVYSRNMDDVTDALPEVVEYVEARVSVPVILDGEVVAVDDDGDPLPFQEVLRRFRRKHDVDRMREEVGLRLHAFDCLHADGEDLLDEPLRARHDLLVDVLPDAAASVEFADDPEAIEVAEAAALDAGHEGVMLKNPDAAYTPGDRGRDWLKRKPDVETLDAVVVGAEWGEGRRAELFGTFLLGVGAGDDEFATIGKVATGLTDEALADLTERLKPHVVSEDGTEIEIRPEAVLEVGYEEIQTSPTYSSGYALRFPRFVGVRDDKSVGDADSLERVARLAGDGAE</sequence>
<feature type="binding site" evidence="14">
    <location>
        <position position="468"/>
    </location>
    <ligand>
        <name>ATP</name>
        <dbReference type="ChEBI" id="CHEBI:30616"/>
    </ligand>
</feature>
<dbReference type="Pfam" id="PF01068">
    <property type="entry name" value="DNA_ligase_A_M"/>
    <property type="match status" value="1"/>
</dbReference>
<dbReference type="GO" id="GO:0046872">
    <property type="term" value="F:metal ion binding"/>
    <property type="evidence" value="ECO:0007669"/>
    <property type="project" value="UniProtKB-KW"/>
</dbReference>
<dbReference type="InterPro" id="IPR050191">
    <property type="entry name" value="ATP-dep_DNA_ligase"/>
</dbReference>
<dbReference type="InterPro" id="IPR012340">
    <property type="entry name" value="NA-bd_OB-fold"/>
</dbReference>
<feature type="binding site" evidence="14">
    <location>
        <position position="399"/>
    </location>
    <ligand>
        <name>ATP</name>
        <dbReference type="ChEBI" id="CHEBI:30616"/>
    </ligand>
</feature>
<evidence type="ECO:0000256" key="5">
    <source>
        <dbReference type="ARBA" id="ARBA00022705"/>
    </source>
</evidence>
<accession>M0NY06</accession>
<dbReference type="SUPFAM" id="SSF117018">
    <property type="entry name" value="ATP-dependent DNA ligase DNA-binding domain"/>
    <property type="match status" value="1"/>
</dbReference>
<protein>
    <recommendedName>
        <fullName evidence="2 14">DNA ligase</fullName>
        <ecNumber evidence="14">6.5.1.1</ecNumber>
    </recommendedName>
    <alternativeName>
        <fullName evidence="14">Polydeoxyribonucleotide synthase [ATP]</fullName>
    </alternativeName>
</protein>
<dbReference type="GO" id="GO:0051301">
    <property type="term" value="P:cell division"/>
    <property type="evidence" value="ECO:0007669"/>
    <property type="project" value="UniProtKB-KW"/>
</dbReference>
<keyword evidence="9 14" id="KW-0067">ATP-binding</keyword>
<evidence type="ECO:0000256" key="11">
    <source>
        <dbReference type="ARBA" id="ARBA00023172"/>
    </source>
</evidence>
<dbReference type="InterPro" id="IPR022865">
    <property type="entry name" value="DNA_ligae_ATP-dep_bac/arc"/>
</dbReference>
<feature type="region of interest" description="Disordered" evidence="16">
    <location>
        <begin position="36"/>
        <end position="77"/>
    </location>
</feature>
<dbReference type="Gene3D" id="3.30.470.30">
    <property type="entry name" value="DNA ligase/mRNA capping enzyme"/>
    <property type="match status" value="1"/>
</dbReference>
<dbReference type="Gene3D" id="2.40.50.140">
    <property type="entry name" value="Nucleic acid-binding proteins"/>
    <property type="match status" value="1"/>
</dbReference>
<evidence type="ECO:0000259" key="17">
    <source>
        <dbReference type="PROSITE" id="PS50160"/>
    </source>
</evidence>
<feature type="binding site" evidence="14">
    <location>
        <position position="428"/>
    </location>
    <ligand>
        <name>ATP</name>
        <dbReference type="ChEBI" id="CHEBI:30616"/>
    </ligand>
</feature>
<evidence type="ECO:0000256" key="15">
    <source>
        <dbReference type="RuleBase" id="RU004196"/>
    </source>
</evidence>
<evidence type="ECO:0000256" key="9">
    <source>
        <dbReference type="ARBA" id="ARBA00022840"/>
    </source>
</evidence>
<evidence type="ECO:0000256" key="14">
    <source>
        <dbReference type="HAMAP-Rule" id="MF_00407"/>
    </source>
</evidence>
<dbReference type="InterPro" id="IPR012310">
    <property type="entry name" value="DNA_ligase_ATP-dep_cent"/>
</dbReference>
<dbReference type="Pfam" id="PF04679">
    <property type="entry name" value="DNA_ligase_A_C"/>
    <property type="match status" value="1"/>
</dbReference>
<dbReference type="InterPro" id="IPR000977">
    <property type="entry name" value="DNA_ligase_ATP-dep"/>
</dbReference>
<dbReference type="GO" id="GO:0071897">
    <property type="term" value="P:DNA biosynthetic process"/>
    <property type="evidence" value="ECO:0007669"/>
    <property type="project" value="InterPro"/>
</dbReference>
<dbReference type="EMBL" id="AOJG01000011">
    <property type="protein sequence ID" value="EMA62716.1"/>
    <property type="molecule type" value="Genomic_DNA"/>
</dbReference>
<dbReference type="EC" id="6.5.1.1" evidence="14"/>
<dbReference type="PROSITE" id="PS00697">
    <property type="entry name" value="DNA_LIGASE_A1"/>
    <property type="match status" value="1"/>
</dbReference>
<organism evidence="18 19">
    <name type="scientific">Halorubrum lipolyticum DSM 21995</name>
    <dbReference type="NCBI Taxonomy" id="1227482"/>
    <lineage>
        <taxon>Archaea</taxon>
        <taxon>Methanobacteriati</taxon>
        <taxon>Methanobacteriota</taxon>
        <taxon>Stenosarchaea group</taxon>
        <taxon>Halobacteria</taxon>
        <taxon>Halobacteriales</taxon>
        <taxon>Haloferacaceae</taxon>
        <taxon>Halorubrum</taxon>
    </lineage>
</organism>
<reference evidence="18 19" key="1">
    <citation type="journal article" date="2014" name="PLoS Genet.">
        <title>Phylogenetically driven sequencing of extremely halophilic archaea reveals strategies for static and dynamic osmo-response.</title>
        <authorList>
            <person name="Becker E.A."/>
            <person name="Seitzer P.M."/>
            <person name="Tritt A."/>
            <person name="Larsen D."/>
            <person name="Krusor M."/>
            <person name="Yao A.I."/>
            <person name="Wu D."/>
            <person name="Madern D."/>
            <person name="Eisen J.A."/>
            <person name="Darling A.E."/>
            <person name="Facciotti M.T."/>
        </authorList>
    </citation>
    <scope>NUCLEOTIDE SEQUENCE [LARGE SCALE GENOMIC DNA]</scope>
    <source>
        <strain evidence="18 19">DSM 21995</strain>
    </source>
</reference>
<dbReference type="Pfam" id="PF04675">
    <property type="entry name" value="DNA_ligase_A_N"/>
    <property type="match status" value="1"/>
</dbReference>
<comment type="catalytic activity">
    <reaction evidence="14">
        <text>ATP + (deoxyribonucleotide)n-3'-hydroxyl + 5'-phospho-(deoxyribonucleotide)m = (deoxyribonucleotide)n+m + AMP + diphosphate.</text>
        <dbReference type="EC" id="6.5.1.1"/>
    </reaction>
</comment>
<keyword evidence="3 14" id="KW-0436">Ligase</keyword>
<dbReference type="GO" id="GO:0003677">
    <property type="term" value="F:DNA binding"/>
    <property type="evidence" value="ECO:0007669"/>
    <property type="project" value="InterPro"/>
</dbReference>
<gene>
    <name evidence="14" type="primary">lig</name>
    <name evidence="18" type="ORF">C469_04785</name>
</gene>
<comment type="cofactor">
    <cofactor evidence="14">
        <name>Mg(2+)</name>
        <dbReference type="ChEBI" id="CHEBI:18420"/>
    </cofactor>
</comment>
<evidence type="ECO:0000313" key="18">
    <source>
        <dbReference type="EMBL" id="EMA62716.1"/>
    </source>
</evidence>
<dbReference type="InterPro" id="IPR054890">
    <property type="entry name" value="LigA_Halo"/>
</dbReference>
<keyword evidence="5 14" id="KW-0235">DNA replication</keyword>
<dbReference type="NCBIfam" id="TIGR00574">
    <property type="entry name" value="dnl1"/>
    <property type="match status" value="1"/>
</dbReference>
<comment type="caution">
    <text evidence="18">The sequence shown here is derived from an EMBL/GenBank/DDBJ whole genome shotgun (WGS) entry which is preliminary data.</text>
</comment>
<evidence type="ECO:0000256" key="8">
    <source>
        <dbReference type="ARBA" id="ARBA00022763"/>
    </source>
</evidence>
<feature type="binding site" evidence="14">
    <location>
        <position position="368"/>
    </location>
    <ligand>
        <name>ATP</name>
        <dbReference type="ChEBI" id="CHEBI:30616"/>
    </ligand>
</feature>
<evidence type="ECO:0000256" key="3">
    <source>
        <dbReference type="ARBA" id="ARBA00022598"/>
    </source>
</evidence>